<feature type="compositionally biased region" description="Polar residues" evidence="1">
    <location>
        <begin position="676"/>
        <end position="692"/>
    </location>
</feature>
<reference evidence="3 4" key="1">
    <citation type="journal article" date="2024" name="IMA Fungus">
        <title>Apiospora arundinis, a panoply of carbohydrate-active enzymes and secondary metabolites.</title>
        <authorList>
            <person name="Sorensen T."/>
            <person name="Petersen C."/>
            <person name="Muurmann A.T."/>
            <person name="Christiansen J.V."/>
            <person name="Brundto M.L."/>
            <person name="Overgaard C.K."/>
            <person name="Boysen A.T."/>
            <person name="Wollenberg R.D."/>
            <person name="Larsen T.O."/>
            <person name="Sorensen J.L."/>
            <person name="Nielsen K.L."/>
            <person name="Sondergaard T.E."/>
        </authorList>
    </citation>
    <scope>NUCLEOTIDE SEQUENCE [LARGE SCALE GENOMIC DNA]</scope>
    <source>
        <strain evidence="3 4">AAU 773</strain>
    </source>
</reference>
<gene>
    <name evidence="3" type="ORF">PGQ11_013702</name>
</gene>
<comment type="caution">
    <text evidence="3">The sequence shown here is derived from an EMBL/GenBank/DDBJ whole genome shotgun (WGS) entry which is preliminary data.</text>
</comment>
<feature type="transmembrane region" description="Helical" evidence="2">
    <location>
        <begin position="561"/>
        <end position="590"/>
    </location>
</feature>
<proteinExistence type="predicted"/>
<evidence type="ECO:0000256" key="2">
    <source>
        <dbReference type="SAM" id="Phobius"/>
    </source>
</evidence>
<dbReference type="EMBL" id="JAPCWZ010000009">
    <property type="protein sequence ID" value="KAK8851223.1"/>
    <property type="molecule type" value="Genomic_DNA"/>
</dbReference>
<feature type="region of interest" description="Disordered" evidence="1">
    <location>
        <begin position="669"/>
        <end position="744"/>
    </location>
</feature>
<keyword evidence="2" id="KW-1133">Transmembrane helix</keyword>
<keyword evidence="2" id="KW-0812">Transmembrane</keyword>
<sequence>MDNGTQVYLGAWTNWSRGTVMGATLTLTREQGNLLIAFTALFIPFVASRFWRIFAIIFHQCYSTSDLRDAIHHQRQVMLRNSTSPESGLMSIVRLMWAWRNKSPRAWSRILPLAIFAFLSICAFTVAGGFSSQISMAGEVLLRGDHCQTAYLMQSTDLAATNMFRSYTSTFTNNVANYAQQCYSNQSSGLLECARFVTGTIPTATMDYNASCPFKPEICRRDHSNIRFDTGHLNSNDIFGLNSPQDSTLTFRHVLQCAPLSTEGRTKNITVSDRNFTTYNYGPMAQVLGGQLYNYTDVVPDIATQYATQFLGLISNINLLLIPRDFGSFQGSFNKNASDFTPDPSIMTLDGDGSMYFLSGNGLFFLSPTEDDWYRATVPVGPLMRPNFYNGQRLYRPEEAASPLGCIQQYQFCRDPSQGQCGNLTGRLDSLYSAAPWFNLTSEDMDADRPTPKSRLGSLLIWAYLNLMDETTTLHGIITTLGSTSLASQNLVQAGLITAIQRNQWQVDVTRWWSILLAGFQATFVNSAQGTGLTNTGGPETEYDWEFCRNQKIRSAQHASFSIFGLAFTYAMGAIIIILSFAIPHILCFLQKHGHYSKYAYLEWEGDTAIQLQRVAHDQLGHGHWSRCDDTIPITRPDDRLAPFDISDPKHPMLARVVIDIDDAVAAPEVEESKPENASIQDSSDAQTAQESSPEHEDEELSPVNTGAGVRRALSDSHTQSIDSWSHDTADELRTYQYRPGTAP</sequence>
<accession>A0ABR2HQ69</accession>
<keyword evidence="4" id="KW-1185">Reference proteome</keyword>
<feature type="transmembrane region" description="Helical" evidence="2">
    <location>
        <begin position="110"/>
        <end position="130"/>
    </location>
</feature>
<evidence type="ECO:0000313" key="3">
    <source>
        <dbReference type="EMBL" id="KAK8851223.1"/>
    </source>
</evidence>
<protein>
    <submittedName>
        <fullName evidence="3">Uncharacterized protein</fullName>
    </submittedName>
</protein>
<name>A0ABR2HQ69_9PEZI</name>
<evidence type="ECO:0000256" key="1">
    <source>
        <dbReference type="SAM" id="MobiDB-lite"/>
    </source>
</evidence>
<organism evidence="3 4">
    <name type="scientific">Apiospora arundinis</name>
    <dbReference type="NCBI Taxonomy" id="335852"/>
    <lineage>
        <taxon>Eukaryota</taxon>
        <taxon>Fungi</taxon>
        <taxon>Dikarya</taxon>
        <taxon>Ascomycota</taxon>
        <taxon>Pezizomycotina</taxon>
        <taxon>Sordariomycetes</taxon>
        <taxon>Xylariomycetidae</taxon>
        <taxon>Amphisphaeriales</taxon>
        <taxon>Apiosporaceae</taxon>
        <taxon>Apiospora</taxon>
    </lineage>
</organism>
<feature type="compositionally biased region" description="Basic and acidic residues" evidence="1">
    <location>
        <begin position="725"/>
        <end position="734"/>
    </location>
</feature>
<evidence type="ECO:0000313" key="4">
    <source>
        <dbReference type="Proteomes" id="UP001390339"/>
    </source>
</evidence>
<dbReference type="Proteomes" id="UP001390339">
    <property type="component" value="Unassembled WGS sequence"/>
</dbReference>
<feature type="transmembrane region" description="Helical" evidence="2">
    <location>
        <begin position="34"/>
        <end position="58"/>
    </location>
</feature>
<keyword evidence="2" id="KW-0472">Membrane</keyword>